<comment type="caution">
    <text evidence="1">The sequence shown here is derived from an EMBL/GenBank/DDBJ whole genome shotgun (WGS) entry which is preliminary data.</text>
</comment>
<dbReference type="EMBL" id="JARKIK010000009">
    <property type="protein sequence ID" value="KAK8749778.1"/>
    <property type="molecule type" value="Genomic_DNA"/>
</dbReference>
<dbReference type="AlphaFoldDB" id="A0AAW0YCQ5"/>
<gene>
    <name evidence="1" type="ORF">OTU49_015537</name>
</gene>
<proteinExistence type="predicted"/>
<accession>A0AAW0YCQ5</accession>
<keyword evidence="2" id="KW-1185">Reference proteome</keyword>
<evidence type="ECO:0000313" key="2">
    <source>
        <dbReference type="Proteomes" id="UP001445076"/>
    </source>
</evidence>
<evidence type="ECO:0000313" key="1">
    <source>
        <dbReference type="EMBL" id="KAK8749778.1"/>
    </source>
</evidence>
<name>A0AAW0YCQ5_CHEQU</name>
<reference evidence="1 2" key="1">
    <citation type="journal article" date="2024" name="BMC Genomics">
        <title>Genome assembly of redclaw crayfish (Cherax quadricarinatus) provides insights into its immune adaptation and hypoxia tolerance.</title>
        <authorList>
            <person name="Liu Z."/>
            <person name="Zheng J."/>
            <person name="Li H."/>
            <person name="Fang K."/>
            <person name="Wang S."/>
            <person name="He J."/>
            <person name="Zhou D."/>
            <person name="Weng S."/>
            <person name="Chi M."/>
            <person name="Gu Z."/>
            <person name="He J."/>
            <person name="Li F."/>
            <person name="Wang M."/>
        </authorList>
    </citation>
    <scope>NUCLEOTIDE SEQUENCE [LARGE SCALE GENOMIC DNA]</scope>
    <source>
        <strain evidence="1">ZL_2023a</strain>
    </source>
</reference>
<organism evidence="1 2">
    <name type="scientific">Cherax quadricarinatus</name>
    <name type="common">Australian red claw crayfish</name>
    <dbReference type="NCBI Taxonomy" id="27406"/>
    <lineage>
        <taxon>Eukaryota</taxon>
        <taxon>Metazoa</taxon>
        <taxon>Ecdysozoa</taxon>
        <taxon>Arthropoda</taxon>
        <taxon>Crustacea</taxon>
        <taxon>Multicrustacea</taxon>
        <taxon>Malacostraca</taxon>
        <taxon>Eumalacostraca</taxon>
        <taxon>Eucarida</taxon>
        <taxon>Decapoda</taxon>
        <taxon>Pleocyemata</taxon>
        <taxon>Astacidea</taxon>
        <taxon>Parastacoidea</taxon>
        <taxon>Parastacidae</taxon>
        <taxon>Cherax</taxon>
    </lineage>
</organism>
<protein>
    <submittedName>
        <fullName evidence="1">Uncharacterized protein</fullName>
    </submittedName>
</protein>
<dbReference type="Proteomes" id="UP001445076">
    <property type="component" value="Unassembled WGS sequence"/>
</dbReference>
<sequence>MNNWLTQMSLINCCRHNMDEMWQDSIFIIFQAFSIGFRSGLFPGHCKTSIFFLSKPQGYFLWPCGWGQYHDMNFKNIQQVVLENGDVAGGIHCNILEKQVQTPMTK</sequence>